<dbReference type="PANTHER" id="PTHR34539">
    <property type="entry name" value="T6J4.11 PROTEIN"/>
    <property type="match status" value="1"/>
</dbReference>
<accession>A0A1D1Y7L2</accession>
<dbReference type="EMBL" id="GDJX01017305">
    <property type="protein sequence ID" value="JAT50631.1"/>
    <property type="molecule type" value="Transcribed_RNA"/>
</dbReference>
<protein>
    <submittedName>
        <fullName evidence="2">Uncharacterized protein</fullName>
    </submittedName>
</protein>
<evidence type="ECO:0000256" key="1">
    <source>
        <dbReference type="SAM" id="MobiDB-lite"/>
    </source>
</evidence>
<sequence>LSFSLSLYGMDDTESAGGHSAKRVRDESCDESPEAKRLRAADRILLDILEEADPADRDSGDLASVMKIFEEEIAALSPHHHHQDHEQISAPTAAPESDGLGYLLEASDDDLGLPPTLPPSSDEGEGAAEGDARGLQGMGQLWGPDDGAAVWHGDFDFAGFAGNDGVPGIDDVVAFDGDLFDLADVVASGLSDYTDFSWRPESLPAV</sequence>
<gene>
    <name evidence="2" type="ORF">g.80186</name>
</gene>
<organism evidence="2">
    <name type="scientific">Anthurium amnicola</name>
    <dbReference type="NCBI Taxonomy" id="1678845"/>
    <lineage>
        <taxon>Eukaryota</taxon>
        <taxon>Viridiplantae</taxon>
        <taxon>Streptophyta</taxon>
        <taxon>Embryophyta</taxon>
        <taxon>Tracheophyta</taxon>
        <taxon>Spermatophyta</taxon>
        <taxon>Magnoliopsida</taxon>
        <taxon>Liliopsida</taxon>
        <taxon>Araceae</taxon>
        <taxon>Pothoideae</taxon>
        <taxon>Potheae</taxon>
        <taxon>Anthurium</taxon>
    </lineage>
</organism>
<feature type="region of interest" description="Disordered" evidence="1">
    <location>
        <begin position="1"/>
        <end position="35"/>
    </location>
</feature>
<feature type="non-terminal residue" evidence="2">
    <location>
        <position position="1"/>
    </location>
</feature>
<reference evidence="2" key="1">
    <citation type="submission" date="2015-07" db="EMBL/GenBank/DDBJ databases">
        <title>Transcriptome Assembly of Anthurium amnicola.</title>
        <authorList>
            <person name="Suzuki J."/>
        </authorList>
    </citation>
    <scope>NUCLEOTIDE SEQUENCE</scope>
</reference>
<proteinExistence type="predicted"/>
<feature type="compositionally biased region" description="Basic and acidic residues" evidence="1">
    <location>
        <begin position="23"/>
        <end position="35"/>
    </location>
</feature>
<dbReference type="PANTHER" id="PTHR34539:SF19">
    <property type="entry name" value="T6J4.11 PROTEIN"/>
    <property type="match status" value="1"/>
</dbReference>
<name>A0A1D1Y7L2_9ARAE</name>
<evidence type="ECO:0000313" key="2">
    <source>
        <dbReference type="EMBL" id="JAT50631.1"/>
    </source>
</evidence>
<feature type="region of interest" description="Disordered" evidence="1">
    <location>
        <begin position="77"/>
        <end position="140"/>
    </location>
</feature>
<dbReference type="AlphaFoldDB" id="A0A1D1Y7L2"/>